<reference evidence="2" key="1">
    <citation type="journal article" date="2022" name="Cell">
        <title>Design, construction, and in vivo augmentation of a complex gut microbiome.</title>
        <authorList>
            <person name="Cheng A.G."/>
            <person name="Ho P.Y."/>
            <person name="Aranda-Diaz A."/>
            <person name="Jain S."/>
            <person name="Yu F.B."/>
            <person name="Meng X."/>
            <person name="Wang M."/>
            <person name="Iakiviak M."/>
            <person name="Nagashima K."/>
            <person name="Zhao A."/>
            <person name="Murugkar P."/>
            <person name="Patil A."/>
            <person name="Atabakhsh K."/>
            <person name="Weakley A."/>
            <person name="Yan J."/>
            <person name="Brumbaugh A.R."/>
            <person name="Higginbottom S."/>
            <person name="Dimas A."/>
            <person name="Shiver A.L."/>
            <person name="Deutschbauer A."/>
            <person name="Neff N."/>
            <person name="Sonnenburg J.L."/>
            <person name="Huang K.C."/>
            <person name="Fischbach M.A."/>
        </authorList>
    </citation>
    <scope>NUCLEOTIDE SEQUENCE</scope>
    <source>
        <strain evidence="2">AP11</strain>
    </source>
</reference>
<accession>A0ABY5UX01</accession>
<sequence length="365" mass="41793">MKKVSLLTIHFGANFGSNLQTIATVEMLKRHGCKTRVVDYIPARYTWKRFFRRGLRSATSVLKLPLLLFVEAANRYIYHSFLSRHVTFSRPIHAEDDFAAVCPKADVYVTGSDQVWNSLHNEGLDRHYYFDGFPDGTRKIAYAASIGRERLEADEYAEVKRMLGSYKAISVRETSAKRLIEGMGYEAAHLLDPTFMLTSDDWLRYMSARLVKEPYLLVYLPYNVHNKTLIYRTIRRISERRRLKVVSFSWHLLPDRLADRTFYFSSPGDFLSLMGHADYVVTNSFHGTAFSVNLNRQFSVYLPSGFGTRIASLLELCGLEGRLLGADEIISDSKADVAIDYAPVNAVLETERRKAHTFLEQALND</sequence>
<keyword evidence="2" id="KW-0808">Transferase</keyword>
<evidence type="ECO:0000259" key="1">
    <source>
        <dbReference type="Pfam" id="PF04230"/>
    </source>
</evidence>
<dbReference type="GeneID" id="82891613"/>
<gene>
    <name evidence="2" type="ORF">NQ491_07725</name>
</gene>
<dbReference type="InterPro" id="IPR007345">
    <property type="entry name" value="Polysacch_pyruvyl_Trfase"/>
</dbReference>
<protein>
    <submittedName>
        <fullName evidence="2">Polysaccharide pyruvyl transferase family protein</fullName>
    </submittedName>
</protein>
<dbReference type="Pfam" id="PF04230">
    <property type="entry name" value="PS_pyruv_trans"/>
    <property type="match status" value="1"/>
</dbReference>
<dbReference type="GO" id="GO:0016740">
    <property type="term" value="F:transferase activity"/>
    <property type="evidence" value="ECO:0007669"/>
    <property type="project" value="UniProtKB-KW"/>
</dbReference>
<feature type="domain" description="Polysaccharide pyruvyl transferase" evidence="1">
    <location>
        <begin position="14"/>
        <end position="298"/>
    </location>
</feature>
<evidence type="ECO:0000313" key="2">
    <source>
        <dbReference type="EMBL" id="UWN56546.1"/>
    </source>
</evidence>
<evidence type="ECO:0000313" key="3">
    <source>
        <dbReference type="Proteomes" id="UP001059295"/>
    </source>
</evidence>
<dbReference type="RefSeq" id="WP_019246759.1">
    <property type="nucleotide sequence ID" value="NZ_CAPH01000018.1"/>
</dbReference>
<dbReference type="Proteomes" id="UP001059295">
    <property type="component" value="Chromosome"/>
</dbReference>
<dbReference type="EMBL" id="CP102294">
    <property type="protein sequence ID" value="UWN56546.1"/>
    <property type="molecule type" value="Genomic_DNA"/>
</dbReference>
<name>A0ABY5UX01_9BACT</name>
<proteinExistence type="predicted"/>
<organism evidence="2 3">
    <name type="scientific">Alistipes ihumii AP11</name>
    <dbReference type="NCBI Taxonomy" id="1211813"/>
    <lineage>
        <taxon>Bacteria</taxon>
        <taxon>Pseudomonadati</taxon>
        <taxon>Bacteroidota</taxon>
        <taxon>Bacteroidia</taxon>
        <taxon>Bacteroidales</taxon>
        <taxon>Rikenellaceae</taxon>
        <taxon>Alistipes</taxon>
    </lineage>
</organism>
<keyword evidence="3" id="KW-1185">Reference proteome</keyword>